<dbReference type="AlphaFoldDB" id="A0A8X6Y0D1"/>
<protein>
    <submittedName>
        <fullName evidence="1">Uncharacterized protein</fullName>
    </submittedName>
</protein>
<sequence length="61" mass="7147">MEMRDSFGFNTPKLEKILDPNLLRPLAPNFSLARWENLPKKIPKVLKGSEFPEWLFRVSFG</sequence>
<proteinExistence type="predicted"/>
<evidence type="ECO:0000313" key="1">
    <source>
        <dbReference type="EMBL" id="GFY63701.1"/>
    </source>
</evidence>
<dbReference type="EMBL" id="BMAV01014899">
    <property type="protein sequence ID" value="GFY63701.1"/>
    <property type="molecule type" value="Genomic_DNA"/>
</dbReference>
<reference evidence="1" key="1">
    <citation type="submission" date="2020-08" db="EMBL/GenBank/DDBJ databases">
        <title>Multicomponent nature underlies the extraordinary mechanical properties of spider dragline silk.</title>
        <authorList>
            <person name="Kono N."/>
            <person name="Nakamura H."/>
            <person name="Mori M."/>
            <person name="Yoshida Y."/>
            <person name="Ohtoshi R."/>
            <person name="Malay A.D."/>
            <person name="Moran D.A.P."/>
            <person name="Tomita M."/>
            <person name="Numata K."/>
            <person name="Arakawa K."/>
        </authorList>
    </citation>
    <scope>NUCLEOTIDE SEQUENCE</scope>
</reference>
<keyword evidence="2" id="KW-1185">Reference proteome</keyword>
<feature type="non-terminal residue" evidence="1">
    <location>
        <position position="61"/>
    </location>
</feature>
<organism evidence="1 2">
    <name type="scientific">Trichonephila inaurata madagascariensis</name>
    <dbReference type="NCBI Taxonomy" id="2747483"/>
    <lineage>
        <taxon>Eukaryota</taxon>
        <taxon>Metazoa</taxon>
        <taxon>Ecdysozoa</taxon>
        <taxon>Arthropoda</taxon>
        <taxon>Chelicerata</taxon>
        <taxon>Arachnida</taxon>
        <taxon>Araneae</taxon>
        <taxon>Araneomorphae</taxon>
        <taxon>Entelegynae</taxon>
        <taxon>Araneoidea</taxon>
        <taxon>Nephilidae</taxon>
        <taxon>Trichonephila</taxon>
        <taxon>Trichonephila inaurata</taxon>
    </lineage>
</organism>
<accession>A0A8X6Y0D1</accession>
<dbReference type="Proteomes" id="UP000886998">
    <property type="component" value="Unassembled WGS sequence"/>
</dbReference>
<evidence type="ECO:0000313" key="2">
    <source>
        <dbReference type="Proteomes" id="UP000886998"/>
    </source>
</evidence>
<comment type="caution">
    <text evidence="1">The sequence shown here is derived from an EMBL/GenBank/DDBJ whole genome shotgun (WGS) entry which is preliminary data.</text>
</comment>
<gene>
    <name evidence="1" type="ORF">TNIN_208421</name>
</gene>
<name>A0A8X6Y0D1_9ARAC</name>